<evidence type="ECO:0000256" key="2">
    <source>
        <dbReference type="ARBA" id="ARBA00022723"/>
    </source>
</evidence>
<keyword evidence="6" id="KW-0812">Transmembrane</keyword>
<feature type="transmembrane region" description="Helical" evidence="6">
    <location>
        <begin position="273"/>
        <end position="293"/>
    </location>
</feature>
<dbReference type="GO" id="GO:0016787">
    <property type="term" value="F:hydrolase activity"/>
    <property type="evidence" value="ECO:0007669"/>
    <property type="project" value="UniProtKB-KW"/>
</dbReference>
<comment type="caution">
    <text evidence="7">The sequence shown here is derived from an EMBL/GenBank/DDBJ whole genome shotgun (WGS) entry which is preliminary data.</text>
</comment>
<evidence type="ECO:0000313" key="8">
    <source>
        <dbReference type="Proteomes" id="UP000320876"/>
    </source>
</evidence>
<accession>A0A542DMZ2</accession>
<evidence type="ECO:0000256" key="4">
    <source>
        <dbReference type="ARBA" id="ARBA00022842"/>
    </source>
</evidence>
<evidence type="ECO:0000313" key="7">
    <source>
        <dbReference type="EMBL" id="TQJ04463.1"/>
    </source>
</evidence>
<keyword evidence="2" id="KW-0479">Metal-binding</keyword>
<evidence type="ECO:0000256" key="5">
    <source>
        <dbReference type="SAM" id="MobiDB-lite"/>
    </source>
</evidence>
<dbReference type="AlphaFoldDB" id="A0A542DMZ2"/>
<protein>
    <submittedName>
        <fullName evidence="7">HAD superfamily hydrolase (TIGR01490 family)</fullName>
    </submittedName>
</protein>
<feature type="compositionally biased region" description="Polar residues" evidence="5">
    <location>
        <begin position="23"/>
        <end position="38"/>
    </location>
</feature>
<dbReference type="InterPro" id="IPR036412">
    <property type="entry name" value="HAD-like_sf"/>
</dbReference>
<keyword evidence="6" id="KW-1133">Transmembrane helix</keyword>
<name>A0A542DMZ2_AMYCI</name>
<proteinExistence type="inferred from homology"/>
<evidence type="ECO:0000256" key="1">
    <source>
        <dbReference type="ARBA" id="ARBA00009184"/>
    </source>
</evidence>
<organism evidence="7 8">
    <name type="scientific">Amycolatopsis cihanbeyliensis</name>
    <dbReference type="NCBI Taxonomy" id="1128664"/>
    <lineage>
        <taxon>Bacteria</taxon>
        <taxon>Bacillati</taxon>
        <taxon>Actinomycetota</taxon>
        <taxon>Actinomycetes</taxon>
        <taxon>Pseudonocardiales</taxon>
        <taxon>Pseudonocardiaceae</taxon>
        <taxon>Amycolatopsis</taxon>
    </lineage>
</organism>
<dbReference type="PANTHER" id="PTHR43344:SF13">
    <property type="entry name" value="PHOSPHATASE RV3661-RELATED"/>
    <property type="match status" value="1"/>
</dbReference>
<dbReference type="InterPro" id="IPR050582">
    <property type="entry name" value="HAD-like_SerB"/>
</dbReference>
<keyword evidence="6" id="KW-0472">Membrane</keyword>
<feature type="region of interest" description="Disordered" evidence="5">
    <location>
        <begin position="1"/>
        <end position="38"/>
    </location>
</feature>
<dbReference type="NCBIfam" id="TIGR01488">
    <property type="entry name" value="HAD-SF-IB"/>
    <property type="match status" value="1"/>
</dbReference>
<comment type="similarity">
    <text evidence="1">Belongs to the HAD-like hydrolase superfamily. SerB family.</text>
</comment>
<dbReference type="CDD" id="cd02612">
    <property type="entry name" value="HAD_PGPPase"/>
    <property type="match status" value="1"/>
</dbReference>
<dbReference type="GO" id="GO:0046872">
    <property type="term" value="F:metal ion binding"/>
    <property type="evidence" value="ECO:0007669"/>
    <property type="project" value="UniProtKB-KW"/>
</dbReference>
<dbReference type="Gene3D" id="1.20.1440.100">
    <property type="entry name" value="SG protein - dephosphorylation function"/>
    <property type="match status" value="1"/>
</dbReference>
<dbReference type="Pfam" id="PF12710">
    <property type="entry name" value="HAD"/>
    <property type="match status" value="1"/>
</dbReference>
<dbReference type="NCBIfam" id="TIGR01490">
    <property type="entry name" value="HAD-SF-IB-hyp1"/>
    <property type="match status" value="1"/>
</dbReference>
<dbReference type="SUPFAM" id="SSF56784">
    <property type="entry name" value="HAD-like"/>
    <property type="match status" value="1"/>
</dbReference>
<reference evidence="7 8" key="1">
    <citation type="submission" date="2019-06" db="EMBL/GenBank/DDBJ databases">
        <title>Sequencing the genomes of 1000 actinobacteria strains.</title>
        <authorList>
            <person name="Klenk H.-P."/>
        </authorList>
    </citation>
    <scope>NUCLEOTIDE SEQUENCE [LARGE SCALE GENOMIC DNA]</scope>
    <source>
        <strain evidence="7 8">DSM 45679</strain>
    </source>
</reference>
<dbReference type="FunFam" id="3.40.50.1000:FF:000025">
    <property type="entry name" value="HAD hydrolase, family IB"/>
    <property type="match status" value="1"/>
</dbReference>
<keyword evidence="4" id="KW-0460">Magnesium</keyword>
<gene>
    <name evidence="7" type="ORF">FB471_4257</name>
</gene>
<dbReference type="Gene3D" id="3.40.50.1000">
    <property type="entry name" value="HAD superfamily/HAD-like"/>
    <property type="match status" value="1"/>
</dbReference>
<keyword evidence="3 7" id="KW-0378">Hydrolase</keyword>
<dbReference type="EMBL" id="VFML01000001">
    <property type="protein sequence ID" value="TQJ04463.1"/>
    <property type="molecule type" value="Genomic_DNA"/>
</dbReference>
<dbReference type="PANTHER" id="PTHR43344">
    <property type="entry name" value="PHOSPHOSERINE PHOSPHATASE"/>
    <property type="match status" value="1"/>
</dbReference>
<dbReference type="InterPro" id="IPR006385">
    <property type="entry name" value="HAD_hydro_SerB1"/>
</dbReference>
<dbReference type="InterPro" id="IPR023214">
    <property type="entry name" value="HAD_sf"/>
</dbReference>
<keyword evidence="8" id="KW-1185">Reference proteome</keyword>
<sequence length="300" mass="32200">MTSSPATGGHFYCGGVPEPTRSPAEQSAEPTVPTRTTPASDTEVAAFFDLDKTIIASSSALAFSKPLLRQGLINRRAALKSAYAQLVFSLAGADADKTERMRAQISALCAGWDVAQVSAIVAETLHDVVEPLVYAEAAELIARHKDEGHDVVVLSATGEEVVAPIAEMLGATRSVATRMEIVEGRYSGQVAFYCYGEQKAVAARRLADTHGYDLTACHAYSDSSTDVPLLEVVGHPHAVNPDRALRRLAESRNWPVLEFSKPVSLRDRIPTPATMMAVGFGAVAAAGMTWYGISRRRRKD</sequence>
<dbReference type="Proteomes" id="UP000320876">
    <property type="component" value="Unassembled WGS sequence"/>
</dbReference>
<evidence type="ECO:0000256" key="3">
    <source>
        <dbReference type="ARBA" id="ARBA00022801"/>
    </source>
</evidence>
<evidence type="ECO:0000256" key="6">
    <source>
        <dbReference type="SAM" id="Phobius"/>
    </source>
</evidence>